<comment type="caution">
    <text evidence="2">The sequence shown here is derived from an EMBL/GenBank/DDBJ whole genome shotgun (WGS) entry which is preliminary data.</text>
</comment>
<evidence type="ECO:0000313" key="2">
    <source>
        <dbReference type="EMBL" id="KQL21168.1"/>
    </source>
</evidence>
<name>A0A0Q3QUA1_9BACI</name>
<evidence type="ECO:0000256" key="1">
    <source>
        <dbReference type="SAM" id="Phobius"/>
    </source>
</evidence>
<feature type="transmembrane region" description="Helical" evidence="1">
    <location>
        <begin position="27"/>
        <end position="47"/>
    </location>
</feature>
<reference evidence="2 3" key="1">
    <citation type="submission" date="2015-09" db="EMBL/GenBank/DDBJ databases">
        <title>Genome sequencing project for genomic taxonomy and phylogenomics of Bacillus-like bacteria.</title>
        <authorList>
            <person name="Liu B."/>
            <person name="Wang J."/>
            <person name="Zhu Y."/>
            <person name="Liu G."/>
            <person name="Chen Q."/>
            <person name="Chen Z."/>
            <person name="Lan J."/>
            <person name="Che J."/>
            <person name="Ge C."/>
            <person name="Shi H."/>
            <person name="Pan Z."/>
            <person name="Liu X."/>
        </authorList>
    </citation>
    <scope>NUCLEOTIDE SEQUENCE [LARGE SCALE GENOMIC DNA]</scope>
    <source>
        <strain evidence="2 3">FJAT-18043</strain>
    </source>
</reference>
<keyword evidence="3" id="KW-1185">Reference proteome</keyword>
<evidence type="ECO:0000313" key="3">
    <source>
        <dbReference type="Proteomes" id="UP000050996"/>
    </source>
</evidence>
<accession>A0A0Q3QUA1</accession>
<keyword evidence="1" id="KW-0472">Membrane</keyword>
<dbReference type="PATRIC" id="fig|1637975.4.peg.4616"/>
<keyword evidence="1" id="KW-0812">Transmembrane</keyword>
<feature type="transmembrane region" description="Helical" evidence="1">
    <location>
        <begin position="53"/>
        <end position="76"/>
    </location>
</feature>
<organism evidence="2 3">
    <name type="scientific">Cytobacillus solani</name>
    <dbReference type="NCBI Taxonomy" id="1637975"/>
    <lineage>
        <taxon>Bacteria</taxon>
        <taxon>Bacillati</taxon>
        <taxon>Bacillota</taxon>
        <taxon>Bacilli</taxon>
        <taxon>Bacillales</taxon>
        <taxon>Bacillaceae</taxon>
        <taxon>Cytobacillus</taxon>
    </lineage>
</organism>
<keyword evidence="1" id="KW-1133">Transmembrane helix</keyword>
<protein>
    <submittedName>
        <fullName evidence="2">Uncharacterized protein</fullName>
    </submittedName>
</protein>
<dbReference type="STRING" id="1637975.AN957_23080"/>
<dbReference type="Proteomes" id="UP000050996">
    <property type="component" value="Unassembled WGS sequence"/>
</dbReference>
<sequence>MIKVLLMQTIANGATITREMMYMPYEWMSYISPMYYSVQAYFANLYGSVSPSPYIWLMAAVGAVAMFINIAIVTFLHKPMPVEEVEVKTETEDVKNTAEVTA</sequence>
<dbReference type="AlphaFoldDB" id="A0A0Q3QUA1"/>
<gene>
    <name evidence="2" type="ORF">AN957_23080</name>
</gene>
<dbReference type="EMBL" id="LJIX01000006">
    <property type="protein sequence ID" value="KQL21168.1"/>
    <property type="molecule type" value="Genomic_DNA"/>
</dbReference>
<proteinExistence type="predicted"/>